<comment type="caution">
    <text evidence="1">The sequence shown here is derived from an EMBL/GenBank/DDBJ whole genome shotgun (WGS) entry which is preliminary data.</text>
</comment>
<keyword evidence="2" id="KW-1185">Reference proteome</keyword>
<evidence type="ECO:0000313" key="1">
    <source>
        <dbReference type="EMBL" id="CAF4997558.1"/>
    </source>
</evidence>
<accession>A0A822A427</accession>
<sequence length="34" mass="4159">MLNACQELVQLIQKQGRKWQKAIQFEHDARMRME</sequence>
<feature type="non-terminal residue" evidence="1">
    <location>
        <position position="34"/>
    </location>
</feature>
<dbReference type="EMBL" id="CAJOBP010109208">
    <property type="protein sequence ID" value="CAF4997558.1"/>
    <property type="molecule type" value="Genomic_DNA"/>
</dbReference>
<dbReference type="AlphaFoldDB" id="A0A822A427"/>
<protein>
    <submittedName>
        <fullName evidence="1">Uncharacterized protein</fullName>
    </submittedName>
</protein>
<reference evidence="1" key="1">
    <citation type="submission" date="2021-02" db="EMBL/GenBank/DDBJ databases">
        <authorList>
            <person name="Nowell W R."/>
        </authorList>
    </citation>
    <scope>NUCLEOTIDE SEQUENCE</scope>
</reference>
<evidence type="ECO:0000313" key="2">
    <source>
        <dbReference type="Proteomes" id="UP000663873"/>
    </source>
</evidence>
<feature type="non-terminal residue" evidence="1">
    <location>
        <position position="1"/>
    </location>
</feature>
<organism evidence="1 2">
    <name type="scientific">Rotaria socialis</name>
    <dbReference type="NCBI Taxonomy" id="392032"/>
    <lineage>
        <taxon>Eukaryota</taxon>
        <taxon>Metazoa</taxon>
        <taxon>Spiralia</taxon>
        <taxon>Gnathifera</taxon>
        <taxon>Rotifera</taxon>
        <taxon>Eurotatoria</taxon>
        <taxon>Bdelloidea</taxon>
        <taxon>Philodinida</taxon>
        <taxon>Philodinidae</taxon>
        <taxon>Rotaria</taxon>
    </lineage>
</organism>
<name>A0A822A427_9BILA</name>
<gene>
    <name evidence="1" type="ORF">UJA718_LOCUS50126</name>
</gene>
<proteinExistence type="predicted"/>
<dbReference type="Proteomes" id="UP000663873">
    <property type="component" value="Unassembled WGS sequence"/>
</dbReference>